<keyword evidence="3" id="KW-1185">Reference proteome</keyword>
<feature type="compositionally biased region" description="Basic and acidic residues" evidence="1">
    <location>
        <begin position="326"/>
        <end position="338"/>
    </location>
</feature>
<evidence type="ECO:0000256" key="1">
    <source>
        <dbReference type="SAM" id="MobiDB-lite"/>
    </source>
</evidence>
<dbReference type="EMBL" id="JH795859">
    <property type="protein sequence ID" value="EJU03569.1"/>
    <property type="molecule type" value="Genomic_DNA"/>
</dbReference>
<protein>
    <submittedName>
        <fullName evidence="2">Uncharacterized protein</fullName>
    </submittedName>
</protein>
<dbReference type="GeneID" id="63687304"/>
<evidence type="ECO:0000313" key="2">
    <source>
        <dbReference type="EMBL" id="EJU03569.1"/>
    </source>
</evidence>
<feature type="region of interest" description="Disordered" evidence="1">
    <location>
        <begin position="485"/>
        <end position="538"/>
    </location>
</feature>
<feature type="compositionally biased region" description="Polar residues" evidence="1">
    <location>
        <begin position="344"/>
        <end position="355"/>
    </location>
</feature>
<dbReference type="OMA" id="MALQAYY"/>
<accession>M5G4E4</accession>
<dbReference type="AlphaFoldDB" id="M5G4E4"/>
<dbReference type="RefSeq" id="XP_040630463.1">
    <property type="nucleotide sequence ID" value="XM_040772242.1"/>
</dbReference>
<dbReference type="OrthoDB" id="2507488at2759"/>
<dbReference type="Proteomes" id="UP000030653">
    <property type="component" value="Unassembled WGS sequence"/>
</dbReference>
<name>M5G4E4_DACPD</name>
<feature type="compositionally biased region" description="Basic residues" evidence="1">
    <location>
        <begin position="361"/>
        <end position="372"/>
    </location>
</feature>
<feature type="region of interest" description="Disordered" evidence="1">
    <location>
        <begin position="107"/>
        <end position="176"/>
    </location>
</feature>
<sequence>MAYESMAPPSLDMGDFFEGRHIRPLPKRKRMPLDFADLTEDFYEDLRQSLPVDGSFMESLPSFMNAANIDPTSAEAYFPLIHSIQPEPVQPPEDPISTARMQSPTVNGIEEEEDRGDGDYVDHLQNPANSKKRKIPGARRPEHFSPESDGAIDHGGGAAAAENASGHGGSVQREMSTVRTVHVSRTALAGERVREKLRARRRQLENVIPAGSDKLAVDLALTQLNVPSAPTPLGGAYVTKGRSLKRKAGMTTPTRKPLADRTIHEADNGFLSQEFTFECRSPSSARYITVNEDMHMLQATFEDEISRQAAKAAEEASKLAAIVANHHTDESKSNNDLKGRKRPSANQAPLSSASPEVTGMSKHKGSKKKKRSAIANASNPHHFRNYVPSRLPYTSHPSGAAVNAASLNLAFGPLPVEFLTSLLPPRSGKSTDVAHDTAAGVPPADEWICPFCDYDVFYGDDAKFRRAIRKRKRILRRRRRARERAAAAAGTTAVAPSADSQSGGYVEDDEAISNEAGRSDVGLPGGGGAARGKREGAG</sequence>
<organism evidence="2 3">
    <name type="scientific">Dacryopinax primogenitus (strain DJM 731)</name>
    <name type="common">Brown rot fungus</name>
    <dbReference type="NCBI Taxonomy" id="1858805"/>
    <lineage>
        <taxon>Eukaryota</taxon>
        <taxon>Fungi</taxon>
        <taxon>Dikarya</taxon>
        <taxon>Basidiomycota</taxon>
        <taxon>Agaricomycotina</taxon>
        <taxon>Dacrymycetes</taxon>
        <taxon>Dacrymycetales</taxon>
        <taxon>Dacrymycetaceae</taxon>
        <taxon>Dacryopinax</taxon>
    </lineage>
</organism>
<gene>
    <name evidence="2" type="ORF">DACRYDRAFT_21116</name>
</gene>
<reference evidence="2 3" key="1">
    <citation type="journal article" date="2012" name="Science">
        <title>The Paleozoic origin of enzymatic lignin decomposition reconstructed from 31 fungal genomes.</title>
        <authorList>
            <person name="Floudas D."/>
            <person name="Binder M."/>
            <person name="Riley R."/>
            <person name="Barry K."/>
            <person name="Blanchette R.A."/>
            <person name="Henrissat B."/>
            <person name="Martinez A.T."/>
            <person name="Otillar R."/>
            <person name="Spatafora J.W."/>
            <person name="Yadav J.S."/>
            <person name="Aerts A."/>
            <person name="Benoit I."/>
            <person name="Boyd A."/>
            <person name="Carlson A."/>
            <person name="Copeland A."/>
            <person name="Coutinho P.M."/>
            <person name="de Vries R.P."/>
            <person name="Ferreira P."/>
            <person name="Findley K."/>
            <person name="Foster B."/>
            <person name="Gaskell J."/>
            <person name="Glotzer D."/>
            <person name="Gorecki P."/>
            <person name="Heitman J."/>
            <person name="Hesse C."/>
            <person name="Hori C."/>
            <person name="Igarashi K."/>
            <person name="Jurgens J.A."/>
            <person name="Kallen N."/>
            <person name="Kersten P."/>
            <person name="Kohler A."/>
            <person name="Kuees U."/>
            <person name="Kumar T.K.A."/>
            <person name="Kuo A."/>
            <person name="LaButti K."/>
            <person name="Larrondo L.F."/>
            <person name="Lindquist E."/>
            <person name="Ling A."/>
            <person name="Lombard V."/>
            <person name="Lucas S."/>
            <person name="Lundell T."/>
            <person name="Martin R."/>
            <person name="McLaughlin D.J."/>
            <person name="Morgenstern I."/>
            <person name="Morin E."/>
            <person name="Murat C."/>
            <person name="Nagy L.G."/>
            <person name="Nolan M."/>
            <person name="Ohm R.A."/>
            <person name="Patyshakuliyeva A."/>
            <person name="Rokas A."/>
            <person name="Ruiz-Duenas F.J."/>
            <person name="Sabat G."/>
            <person name="Salamov A."/>
            <person name="Samejima M."/>
            <person name="Schmutz J."/>
            <person name="Slot J.C."/>
            <person name="St John F."/>
            <person name="Stenlid J."/>
            <person name="Sun H."/>
            <person name="Sun S."/>
            <person name="Syed K."/>
            <person name="Tsang A."/>
            <person name="Wiebenga A."/>
            <person name="Young D."/>
            <person name="Pisabarro A."/>
            <person name="Eastwood D.C."/>
            <person name="Martin F."/>
            <person name="Cullen D."/>
            <person name="Grigoriev I.V."/>
            <person name="Hibbett D.S."/>
        </authorList>
    </citation>
    <scope>NUCLEOTIDE SEQUENCE [LARGE SCALE GENOMIC DNA]</scope>
    <source>
        <strain evidence="2 3">DJM-731 SS1</strain>
    </source>
</reference>
<dbReference type="HOGENOM" id="CLU_013602_0_0_1"/>
<feature type="region of interest" description="Disordered" evidence="1">
    <location>
        <begin position="325"/>
        <end position="390"/>
    </location>
</feature>
<proteinExistence type="predicted"/>
<evidence type="ECO:0000313" key="3">
    <source>
        <dbReference type="Proteomes" id="UP000030653"/>
    </source>
</evidence>